<dbReference type="InterPro" id="IPR015943">
    <property type="entry name" value="WD40/YVTN_repeat-like_dom_sf"/>
</dbReference>
<keyword evidence="2" id="KW-0677">Repeat</keyword>
<name>A0A914PLZ7_9BILA</name>
<reference evidence="5" key="1">
    <citation type="submission" date="2022-11" db="UniProtKB">
        <authorList>
            <consortium name="WormBaseParasite"/>
        </authorList>
    </citation>
    <scope>IDENTIFICATION</scope>
</reference>
<dbReference type="PANTHER" id="PTHR46042:SF1">
    <property type="entry name" value="DIPHTHINE METHYLTRANSFERASE"/>
    <property type="match status" value="1"/>
</dbReference>
<evidence type="ECO:0000256" key="2">
    <source>
        <dbReference type="ARBA" id="ARBA00022737"/>
    </source>
</evidence>
<keyword evidence="1" id="KW-0853">WD repeat</keyword>
<dbReference type="GO" id="GO:0017183">
    <property type="term" value="P:protein histidyl modification to diphthamide"/>
    <property type="evidence" value="ECO:0007669"/>
    <property type="project" value="TreeGrafter"/>
</dbReference>
<dbReference type="GO" id="GO:0005737">
    <property type="term" value="C:cytoplasm"/>
    <property type="evidence" value="ECO:0007669"/>
    <property type="project" value="TreeGrafter"/>
</dbReference>
<dbReference type="WBParaSite" id="PDA_v2.g19516.t1">
    <property type="protein sequence ID" value="PDA_v2.g19516.t1"/>
    <property type="gene ID" value="PDA_v2.g19516"/>
</dbReference>
<evidence type="ECO:0000256" key="3">
    <source>
        <dbReference type="ARBA" id="ARBA00043952"/>
    </source>
</evidence>
<dbReference type="PANTHER" id="PTHR46042">
    <property type="entry name" value="DIPHTHINE METHYLTRANSFERASE"/>
    <property type="match status" value="1"/>
</dbReference>
<dbReference type="InterPro" id="IPR036322">
    <property type="entry name" value="WD40_repeat_dom_sf"/>
</dbReference>
<evidence type="ECO:0000313" key="5">
    <source>
        <dbReference type="WBParaSite" id="PDA_v2.g19516.t1"/>
    </source>
</evidence>
<protein>
    <submittedName>
        <fullName evidence="5">Uncharacterized protein</fullName>
    </submittedName>
</protein>
<keyword evidence="4" id="KW-1185">Reference proteome</keyword>
<comment type="pathway">
    <text evidence="3">Protein modification.</text>
</comment>
<dbReference type="AlphaFoldDB" id="A0A914PLZ7"/>
<dbReference type="GO" id="GO:0061685">
    <property type="term" value="F:diphthine methylesterase activity"/>
    <property type="evidence" value="ECO:0007669"/>
    <property type="project" value="TreeGrafter"/>
</dbReference>
<accession>A0A914PLZ7</accession>
<dbReference type="Gene3D" id="2.130.10.10">
    <property type="entry name" value="YVTN repeat-like/Quinoprotein amine dehydrogenase"/>
    <property type="match status" value="1"/>
</dbReference>
<evidence type="ECO:0000313" key="4">
    <source>
        <dbReference type="Proteomes" id="UP000887578"/>
    </source>
</evidence>
<organism evidence="4 5">
    <name type="scientific">Panagrolaimus davidi</name>
    <dbReference type="NCBI Taxonomy" id="227884"/>
    <lineage>
        <taxon>Eukaryota</taxon>
        <taxon>Metazoa</taxon>
        <taxon>Ecdysozoa</taxon>
        <taxon>Nematoda</taxon>
        <taxon>Chromadorea</taxon>
        <taxon>Rhabditida</taxon>
        <taxon>Tylenchina</taxon>
        <taxon>Panagrolaimomorpha</taxon>
        <taxon>Panagrolaimoidea</taxon>
        <taxon>Panagrolaimidae</taxon>
        <taxon>Panagrolaimus</taxon>
    </lineage>
</organism>
<evidence type="ECO:0000256" key="1">
    <source>
        <dbReference type="ARBA" id="ARBA00022574"/>
    </source>
</evidence>
<proteinExistence type="predicted"/>
<dbReference type="SUPFAM" id="SSF50978">
    <property type="entry name" value="WD40 repeat-like"/>
    <property type="match status" value="1"/>
</dbReference>
<dbReference type="Proteomes" id="UP000887578">
    <property type="component" value="Unplaced"/>
</dbReference>
<sequence>MKLEKRQTTTLNLKPCSMTSFSHLNEIFYGIACYEQNSQNEYIGEIIITKSSDLSEIKKIPTNGGVFRIYSLLKENSIFAVTTSGDFIFINNETFNVKVISNPDKPYFTDGSVSTNYLAATDDKGNLHLIDRQTQLPIMKVRAHRLRKVGDLECPAWSCTWINECSLVSVGDDGRCCLWDLRESNLKESLFIQGSTDDGMVFVSSKQDNIISVGDYAQNYCLYDLRSTTKMPIITKAFPGGVWHIDSSIESSHNLSAAACMQGGVIVFNNNSEMDIVAHDPNSSLTYGVAIHEDLNGLVVAEVEFDAKKLNRYSLV</sequence>
<dbReference type="InterPro" id="IPR052415">
    <property type="entry name" value="Diphthine_MTase"/>
</dbReference>